<dbReference type="AlphaFoldDB" id="A0A0E3R1B9"/>
<reference evidence="1 2" key="1">
    <citation type="submission" date="2014-07" db="EMBL/GenBank/DDBJ databases">
        <title>Methanogenic archaea and the global carbon cycle.</title>
        <authorList>
            <person name="Henriksen J.R."/>
            <person name="Luke J."/>
            <person name="Reinhart S."/>
            <person name="Benedict M.N."/>
            <person name="Youngblut N.D."/>
            <person name="Metcalf M.E."/>
            <person name="Whitaker R.J."/>
            <person name="Metcalf W.W."/>
        </authorList>
    </citation>
    <scope>NUCLEOTIDE SEQUENCE [LARGE SCALE GENOMIC DNA]</scope>
    <source>
        <strain evidence="1 2">227</strain>
    </source>
</reference>
<dbReference type="HOGENOM" id="CLU_2802182_0_0_2"/>
<protein>
    <recommendedName>
        <fullName evidence="3">ATP-binding protein</fullName>
    </recommendedName>
</protein>
<organism evidence="1 2">
    <name type="scientific">Methanosarcina barkeri 227</name>
    <dbReference type="NCBI Taxonomy" id="1434106"/>
    <lineage>
        <taxon>Archaea</taxon>
        <taxon>Methanobacteriati</taxon>
        <taxon>Methanobacteriota</taxon>
        <taxon>Stenosarchaea group</taxon>
        <taxon>Methanomicrobia</taxon>
        <taxon>Methanosarcinales</taxon>
        <taxon>Methanosarcinaceae</taxon>
        <taxon>Methanosarcina</taxon>
    </lineage>
</organism>
<evidence type="ECO:0008006" key="3">
    <source>
        <dbReference type="Google" id="ProtNLM"/>
    </source>
</evidence>
<evidence type="ECO:0000313" key="2">
    <source>
        <dbReference type="Proteomes" id="UP000033079"/>
    </source>
</evidence>
<dbReference type="EMBL" id="CP009530">
    <property type="protein sequence ID" value="AKB57148.1"/>
    <property type="molecule type" value="Genomic_DNA"/>
</dbReference>
<dbReference type="KEGG" id="mbar:MSBR2_0632"/>
<accession>A0A0E3R1B9</accession>
<evidence type="ECO:0000313" key="1">
    <source>
        <dbReference type="EMBL" id="AKB57148.1"/>
    </source>
</evidence>
<dbReference type="RefSeq" id="WP_230629156.1">
    <property type="nucleotide sequence ID" value="NZ_CP009530.1"/>
</dbReference>
<dbReference type="PATRIC" id="fig|1434106.5.peg.787"/>
<dbReference type="GeneID" id="68903584"/>
<dbReference type="Proteomes" id="UP000033079">
    <property type="component" value="Chromosome"/>
</dbReference>
<gene>
    <name evidence="1" type="ORF">MSBR2_0632</name>
</gene>
<proteinExistence type="predicted"/>
<sequence>MRIKEAIQVSVDLNSPETRKREIEGLIEAMTTYKLDSGLILTFEEDDILDAGGKKIILKPVWKWLLE</sequence>
<name>A0A0E3R1B9_METBA</name>